<proteinExistence type="predicted"/>
<sequence length="56" mass="6353">MEAQSFGTLNYIALFVYLAAIMAVGVYFARRQKSADDYFKAGGRIPGRDRERFLSN</sequence>
<keyword evidence="1" id="KW-1133">Transmembrane helix</keyword>
<keyword evidence="3" id="KW-1185">Reference proteome</keyword>
<name>A0ABQ6AS40_9GAMM</name>
<keyword evidence="1" id="KW-0812">Transmembrane</keyword>
<dbReference type="EMBL" id="BSOU01000016">
    <property type="protein sequence ID" value="GLR76968.1"/>
    <property type="molecule type" value="Genomic_DNA"/>
</dbReference>
<dbReference type="RefSeq" id="WP_284205436.1">
    <property type="nucleotide sequence ID" value="NZ_BSOU01000016.1"/>
</dbReference>
<accession>A0ABQ6AS40</accession>
<reference evidence="3" key="1">
    <citation type="journal article" date="2019" name="Int. J. Syst. Evol. Microbiol.">
        <title>The Global Catalogue of Microorganisms (GCM) 10K type strain sequencing project: providing services to taxonomists for standard genome sequencing and annotation.</title>
        <authorList>
            <consortium name="The Broad Institute Genomics Platform"/>
            <consortium name="The Broad Institute Genome Sequencing Center for Infectious Disease"/>
            <person name="Wu L."/>
            <person name="Ma J."/>
        </authorList>
    </citation>
    <scope>NUCLEOTIDE SEQUENCE [LARGE SCALE GENOMIC DNA]</scope>
    <source>
        <strain evidence="3">NBRC 105001</strain>
    </source>
</reference>
<feature type="transmembrane region" description="Helical" evidence="1">
    <location>
        <begin position="12"/>
        <end position="29"/>
    </location>
</feature>
<organism evidence="2 3">
    <name type="scientific">Aliivibrio sifiae</name>
    <dbReference type="NCBI Taxonomy" id="566293"/>
    <lineage>
        <taxon>Bacteria</taxon>
        <taxon>Pseudomonadati</taxon>
        <taxon>Pseudomonadota</taxon>
        <taxon>Gammaproteobacteria</taxon>
        <taxon>Vibrionales</taxon>
        <taxon>Vibrionaceae</taxon>
        <taxon>Aliivibrio</taxon>
    </lineage>
</organism>
<comment type="caution">
    <text evidence="2">The sequence shown here is derived from an EMBL/GenBank/DDBJ whole genome shotgun (WGS) entry which is preliminary data.</text>
</comment>
<evidence type="ECO:0000313" key="3">
    <source>
        <dbReference type="Proteomes" id="UP001156660"/>
    </source>
</evidence>
<evidence type="ECO:0000313" key="2">
    <source>
        <dbReference type="EMBL" id="GLR76968.1"/>
    </source>
</evidence>
<keyword evidence="1" id="KW-0472">Membrane</keyword>
<evidence type="ECO:0000256" key="1">
    <source>
        <dbReference type="SAM" id="Phobius"/>
    </source>
</evidence>
<protein>
    <submittedName>
        <fullName evidence="2">Uncharacterized protein</fullName>
    </submittedName>
</protein>
<gene>
    <name evidence="2" type="ORF">GCM10007855_38430</name>
</gene>
<dbReference type="Proteomes" id="UP001156660">
    <property type="component" value="Unassembled WGS sequence"/>
</dbReference>